<dbReference type="RefSeq" id="WP_110309566.1">
    <property type="nucleotide sequence ID" value="NZ_QICL01000003.1"/>
</dbReference>
<keyword evidence="2" id="KW-0418">Kinase</keyword>
<dbReference type="InterPro" id="IPR027417">
    <property type="entry name" value="P-loop_NTPase"/>
</dbReference>
<keyword evidence="2" id="KW-0808">Transferase</keyword>
<dbReference type="GO" id="GO:0016301">
    <property type="term" value="F:kinase activity"/>
    <property type="evidence" value="ECO:0007669"/>
    <property type="project" value="UniProtKB-KW"/>
</dbReference>
<name>A0A2V3PU34_9BACT</name>
<proteinExistence type="predicted"/>
<evidence type="ECO:0000313" key="3">
    <source>
        <dbReference type="Proteomes" id="UP000247973"/>
    </source>
</evidence>
<dbReference type="InterPro" id="IPR018163">
    <property type="entry name" value="Thr/Ala-tRNA-synth_IIc_edit"/>
</dbReference>
<dbReference type="SUPFAM" id="SSF55186">
    <property type="entry name" value="ThrRS/AlaRS common domain"/>
    <property type="match status" value="1"/>
</dbReference>
<evidence type="ECO:0000259" key="1">
    <source>
        <dbReference type="Pfam" id="PF00485"/>
    </source>
</evidence>
<dbReference type="OrthoDB" id="9764644at2"/>
<gene>
    <name evidence="2" type="ORF">CLV62_10383</name>
</gene>
<dbReference type="EMBL" id="QICL01000003">
    <property type="protein sequence ID" value="PXV67410.1"/>
    <property type="molecule type" value="Genomic_DNA"/>
</dbReference>
<dbReference type="Gene3D" id="3.40.50.300">
    <property type="entry name" value="P-loop containing nucleotide triphosphate hydrolases"/>
    <property type="match status" value="1"/>
</dbReference>
<dbReference type="GO" id="GO:0005524">
    <property type="term" value="F:ATP binding"/>
    <property type="evidence" value="ECO:0007669"/>
    <property type="project" value="InterPro"/>
</dbReference>
<dbReference type="Gene3D" id="3.30.980.10">
    <property type="entry name" value="Threonyl-trna Synthetase, Chain A, domain 2"/>
    <property type="match status" value="1"/>
</dbReference>
<dbReference type="AlphaFoldDB" id="A0A2V3PU34"/>
<comment type="caution">
    <text evidence="2">The sequence shown here is derived from an EMBL/GenBank/DDBJ whole genome shotgun (WGS) entry which is preliminary data.</text>
</comment>
<evidence type="ECO:0000313" key="2">
    <source>
        <dbReference type="EMBL" id="PXV67410.1"/>
    </source>
</evidence>
<dbReference type="PANTHER" id="PTHR10285">
    <property type="entry name" value="URIDINE KINASE"/>
    <property type="match status" value="1"/>
</dbReference>
<sequence>MNQIFQVFCKNDNQHHYLPLGITLADAQKLMKIEKPYLIVNCKVNNKTESLDYRLYQPKHIEFVDMSESSGMRTYVRSLCFILAKAISEVFPNARMRIEHPISKGYYGRVGGKDKLTEKDINKIKAVMDDLIKEDIPFVALEDEKDKVVELFRERGFEDKASLLEASDSVYSKYYRLGDYFDYFYGYLVPSSGYIKLYDIEPYLNGFLLRVPNRNHPVELEPRIEQPKMQQVYLEHLRFLNILGMENVSDLNKANKSGNMSDVVKVAEALQERSIGDIAEKIAGRFKKGVRIVMVSGPSSSGKTTFRKRLEVQLMVNLIKPVGISLDDYFVNREDTPKDENGDYDYESLYSLDLKQFNDDMSRLLKGEKVSLPTYNFTTGQREYNGHELQIDENNVIIIEGIHGLNPELTKSIDDSKKFLVYVSALTTISLDDHNWISTTDNRLIRRLVRDFNYRNYSAIDTISRWNSVRRGEEKWIFPYQENADVMFNSAIMYELAALRKYAEPILIQVPKTAPEFSEANRLLKFLSYFSYINDSEMPPTSLLREFMGGSSFKY</sequence>
<dbReference type="InterPro" id="IPR006083">
    <property type="entry name" value="PRK/URK"/>
</dbReference>
<reference evidence="2 3" key="1">
    <citation type="submission" date="2018-03" db="EMBL/GenBank/DDBJ databases">
        <title>Genomic Encyclopedia of Archaeal and Bacterial Type Strains, Phase II (KMG-II): from individual species to whole genera.</title>
        <authorList>
            <person name="Goeker M."/>
        </authorList>
    </citation>
    <scope>NUCLEOTIDE SEQUENCE [LARGE SCALE GENOMIC DNA]</scope>
    <source>
        <strain evidence="2 3">DSM 100214</strain>
    </source>
</reference>
<protein>
    <submittedName>
        <fullName evidence="2">Uridine kinase</fullName>
    </submittedName>
</protein>
<dbReference type="SUPFAM" id="SSF52540">
    <property type="entry name" value="P-loop containing nucleoside triphosphate hydrolases"/>
    <property type="match status" value="1"/>
</dbReference>
<dbReference type="Pfam" id="PF00485">
    <property type="entry name" value="PRK"/>
    <property type="match status" value="1"/>
</dbReference>
<feature type="domain" description="Phosphoribulokinase/uridine kinase" evidence="1">
    <location>
        <begin position="292"/>
        <end position="490"/>
    </location>
</feature>
<dbReference type="CDD" id="cd02028">
    <property type="entry name" value="UMPK_like"/>
    <property type="match status" value="1"/>
</dbReference>
<keyword evidence="3" id="KW-1185">Reference proteome</keyword>
<organism evidence="2 3">
    <name type="scientific">Dysgonomonas alginatilytica</name>
    <dbReference type="NCBI Taxonomy" id="1605892"/>
    <lineage>
        <taxon>Bacteria</taxon>
        <taxon>Pseudomonadati</taxon>
        <taxon>Bacteroidota</taxon>
        <taxon>Bacteroidia</taxon>
        <taxon>Bacteroidales</taxon>
        <taxon>Dysgonomonadaceae</taxon>
        <taxon>Dysgonomonas</taxon>
    </lineage>
</organism>
<accession>A0A2V3PU34</accession>
<dbReference type="Proteomes" id="UP000247973">
    <property type="component" value="Unassembled WGS sequence"/>
</dbReference>